<comment type="caution">
    <text evidence="2">The sequence shown here is derived from an EMBL/GenBank/DDBJ whole genome shotgun (WGS) entry which is preliminary data.</text>
</comment>
<reference evidence="2" key="1">
    <citation type="journal article" date="2017" name="Nature">
        <title>The sunflower genome provides insights into oil metabolism, flowering and Asterid evolution.</title>
        <authorList>
            <person name="Badouin H."/>
            <person name="Gouzy J."/>
            <person name="Grassa C.J."/>
            <person name="Murat F."/>
            <person name="Staton S.E."/>
            <person name="Cottret L."/>
            <person name="Lelandais-Briere C."/>
            <person name="Owens G.L."/>
            <person name="Carrere S."/>
            <person name="Mayjonade B."/>
            <person name="Legrand L."/>
            <person name="Gill N."/>
            <person name="Kane N.C."/>
            <person name="Bowers J.E."/>
            <person name="Hubner S."/>
            <person name="Bellec A."/>
            <person name="Berard A."/>
            <person name="Berges H."/>
            <person name="Blanchet N."/>
            <person name="Boniface M.C."/>
            <person name="Brunel D."/>
            <person name="Catrice O."/>
            <person name="Chaidir N."/>
            <person name="Claudel C."/>
            <person name="Donnadieu C."/>
            <person name="Faraut T."/>
            <person name="Fievet G."/>
            <person name="Helmstetter N."/>
            <person name="King M."/>
            <person name="Knapp S.J."/>
            <person name="Lai Z."/>
            <person name="Le Paslier M.C."/>
            <person name="Lippi Y."/>
            <person name="Lorenzon L."/>
            <person name="Mandel J.R."/>
            <person name="Marage G."/>
            <person name="Marchand G."/>
            <person name="Marquand E."/>
            <person name="Bret-Mestries E."/>
            <person name="Morien E."/>
            <person name="Nambeesan S."/>
            <person name="Nguyen T."/>
            <person name="Pegot-Espagnet P."/>
            <person name="Pouilly N."/>
            <person name="Raftis F."/>
            <person name="Sallet E."/>
            <person name="Schiex T."/>
            <person name="Thomas J."/>
            <person name="Vandecasteele C."/>
            <person name="Vares D."/>
            <person name="Vear F."/>
            <person name="Vautrin S."/>
            <person name="Crespi M."/>
            <person name="Mangin B."/>
            <person name="Burke J.M."/>
            <person name="Salse J."/>
            <person name="Munos S."/>
            <person name="Vincourt P."/>
            <person name="Rieseberg L.H."/>
            <person name="Langlade N.B."/>
        </authorList>
    </citation>
    <scope>NUCLEOTIDE SEQUENCE</scope>
    <source>
        <tissue evidence="2">Leaves</tissue>
    </source>
</reference>
<dbReference type="EMBL" id="MNCJ02000325">
    <property type="protein sequence ID" value="KAF5785418.1"/>
    <property type="molecule type" value="Genomic_DNA"/>
</dbReference>
<reference evidence="2" key="2">
    <citation type="submission" date="2020-06" db="EMBL/GenBank/DDBJ databases">
        <title>Helianthus annuus Genome sequencing and assembly Release 2.</title>
        <authorList>
            <person name="Gouzy J."/>
            <person name="Langlade N."/>
            <person name="Munos S."/>
        </authorList>
    </citation>
    <scope>NUCLEOTIDE SEQUENCE</scope>
    <source>
        <tissue evidence="2">Leaves</tissue>
    </source>
</reference>
<keyword evidence="3" id="KW-1185">Reference proteome</keyword>
<dbReference type="AlphaFoldDB" id="A0A9K3HVE3"/>
<evidence type="ECO:0000256" key="1">
    <source>
        <dbReference type="SAM" id="MobiDB-lite"/>
    </source>
</evidence>
<proteinExistence type="predicted"/>
<feature type="region of interest" description="Disordered" evidence="1">
    <location>
        <begin position="39"/>
        <end position="66"/>
    </location>
</feature>
<sequence>MSLHLNNGQMSEQTAKFAQQIGEVILKSVDLGIAMSCLKNGATQESPKEAEVRPAPKSRKRSDATS</sequence>
<evidence type="ECO:0000313" key="3">
    <source>
        <dbReference type="Proteomes" id="UP000215914"/>
    </source>
</evidence>
<protein>
    <submittedName>
        <fullName evidence="2">Uncharacterized protein</fullName>
    </submittedName>
</protein>
<organism evidence="2 3">
    <name type="scientific">Helianthus annuus</name>
    <name type="common">Common sunflower</name>
    <dbReference type="NCBI Taxonomy" id="4232"/>
    <lineage>
        <taxon>Eukaryota</taxon>
        <taxon>Viridiplantae</taxon>
        <taxon>Streptophyta</taxon>
        <taxon>Embryophyta</taxon>
        <taxon>Tracheophyta</taxon>
        <taxon>Spermatophyta</taxon>
        <taxon>Magnoliopsida</taxon>
        <taxon>eudicotyledons</taxon>
        <taxon>Gunneridae</taxon>
        <taxon>Pentapetalae</taxon>
        <taxon>asterids</taxon>
        <taxon>campanulids</taxon>
        <taxon>Asterales</taxon>
        <taxon>Asteraceae</taxon>
        <taxon>Asteroideae</taxon>
        <taxon>Heliantheae alliance</taxon>
        <taxon>Heliantheae</taxon>
        <taxon>Helianthus</taxon>
    </lineage>
</organism>
<name>A0A9K3HVE3_HELAN</name>
<accession>A0A9K3HVE3</accession>
<dbReference type="Gramene" id="mRNA:HanXRQr2_Chr10g0428451">
    <property type="protein sequence ID" value="mRNA:HanXRQr2_Chr10g0428451"/>
    <property type="gene ID" value="HanXRQr2_Chr10g0428451"/>
</dbReference>
<gene>
    <name evidence="2" type="ORF">HanXRQr2_Chr10g0428451</name>
</gene>
<evidence type="ECO:0000313" key="2">
    <source>
        <dbReference type="EMBL" id="KAF5785418.1"/>
    </source>
</evidence>
<dbReference type="Proteomes" id="UP000215914">
    <property type="component" value="Unassembled WGS sequence"/>
</dbReference>